<dbReference type="GO" id="GO:0004190">
    <property type="term" value="F:aspartic-type endopeptidase activity"/>
    <property type="evidence" value="ECO:0007669"/>
    <property type="project" value="UniProtKB-KW"/>
</dbReference>
<evidence type="ECO:0000256" key="2">
    <source>
        <dbReference type="ARBA" id="ARBA00022670"/>
    </source>
</evidence>
<evidence type="ECO:0000259" key="11">
    <source>
        <dbReference type="PROSITE" id="PS51767"/>
    </source>
</evidence>
<sequence length="448" mass="49371">MKPIFLVFSLLLVEYCLTKAVQVPLENAIDSGMYTLTMHIGSQGEAMKLHFDTGSGLTILPGNKCSKCSSRINKFNPAKSSTANEIGCTSDLCGSKSCNSQCRYKSLCQRNKCCDATTPNMCGFYVAYLDGASAEGHLVRDTIRIGSSSNSATAETTFGLISVLSGNWDEDSEGLTGWYYYGNDGFPTKTPMWFDEYVSQHKSEGAKDIFTTCFGRTKGVLSVGDLDASLSTGAVHYTDIQSGSFYTVHLNDIRMDGNSLTSKAYSAVFDSGTTLTILPQKVFSSLRRYFMTYYSHLPSLSSQTNVLDRSVVLTSPPSSDWPTIEYYFDGFYVSVPPSVYFLEVKSKGKSYWMFGIRSMDISYLLLGDTFMAGLTVVHDREKGVLGVGVPTEKCSYTGRSAINESSYHRSATSWTTVVSIVCIVIIVIGFLGLIRWFMRSHKSTLPRH</sequence>
<feature type="active site" evidence="7">
    <location>
        <position position="52"/>
    </location>
</feature>
<evidence type="ECO:0000256" key="4">
    <source>
        <dbReference type="ARBA" id="ARBA00022750"/>
    </source>
</evidence>
<dbReference type="PROSITE" id="PS00141">
    <property type="entry name" value="ASP_PROTEASE"/>
    <property type="match status" value="1"/>
</dbReference>
<feature type="transmembrane region" description="Helical" evidence="9">
    <location>
        <begin position="414"/>
        <end position="438"/>
    </location>
</feature>
<dbReference type="InterPro" id="IPR021109">
    <property type="entry name" value="Peptidase_aspartic_dom_sf"/>
</dbReference>
<dbReference type="InterPro" id="IPR001969">
    <property type="entry name" value="Aspartic_peptidase_AS"/>
</dbReference>
<dbReference type="PANTHER" id="PTHR47965">
    <property type="entry name" value="ASPARTYL PROTEASE-RELATED"/>
    <property type="match status" value="1"/>
</dbReference>
<evidence type="ECO:0000256" key="10">
    <source>
        <dbReference type="SAM" id="SignalP"/>
    </source>
</evidence>
<comment type="caution">
    <text evidence="12">The sequence shown here is derived from an EMBL/GenBank/DDBJ whole genome shotgun (WGS) entry which is preliminary data.</text>
</comment>
<keyword evidence="4 8" id="KW-0064">Aspartyl protease</keyword>
<feature type="signal peptide" evidence="10">
    <location>
        <begin position="1"/>
        <end position="20"/>
    </location>
</feature>
<keyword evidence="9" id="KW-0812">Transmembrane</keyword>
<keyword evidence="2 8" id="KW-0645">Protease</keyword>
<accession>A0A196SQ37</accession>
<evidence type="ECO:0000256" key="9">
    <source>
        <dbReference type="SAM" id="Phobius"/>
    </source>
</evidence>
<evidence type="ECO:0000256" key="8">
    <source>
        <dbReference type="RuleBase" id="RU000454"/>
    </source>
</evidence>
<dbReference type="InterPro" id="IPR001461">
    <property type="entry name" value="Aspartic_peptidase_A1"/>
</dbReference>
<evidence type="ECO:0000313" key="13">
    <source>
        <dbReference type="Proteomes" id="UP000078348"/>
    </source>
</evidence>
<reference evidence="12 13" key="1">
    <citation type="submission" date="2016-05" db="EMBL/GenBank/DDBJ databases">
        <title>Nuclear genome of Blastocystis sp. subtype 1 NandII.</title>
        <authorList>
            <person name="Gentekaki E."/>
            <person name="Curtis B."/>
            <person name="Stairs C."/>
            <person name="Eme L."/>
            <person name="Herman E."/>
            <person name="Klimes V."/>
            <person name="Arias M.C."/>
            <person name="Elias M."/>
            <person name="Hilliou F."/>
            <person name="Klute M."/>
            <person name="Malik S.-B."/>
            <person name="Pightling A."/>
            <person name="Rachubinski R."/>
            <person name="Salas D."/>
            <person name="Schlacht A."/>
            <person name="Suga H."/>
            <person name="Archibald J."/>
            <person name="Ball S.G."/>
            <person name="Clark G."/>
            <person name="Dacks J."/>
            <person name="Van Der Giezen M."/>
            <person name="Tsaousis A."/>
            <person name="Roger A."/>
        </authorList>
    </citation>
    <scope>NUCLEOTIDE SEQUENCE [LARGE SCALE GENOMIC DNA]</scope>
    <source>
        <strain evidence="13">ATCC 50177 / NandII</strain>
    </source>
</reference>
<evidence type="ECO:0000256" key="5">
    <source>
        <dbReference type="ARBA" id="ARBA00022801"/>
    </source>
</evidence>
<dbReference type="Pfam" id="PF00026">
    <property type="entry name" value="Asp"/>
    <property type="match status" value="2"/>
</dbReference>
<keyword evidence="9" id="KW-0472">Membrane</keyword>
<dbReference type="SUPFAM" id="SSF50630">
    <property type="entry name" value="Acid proteases"/>
    <property type="match status" value="1"/>
</dbReference>
<dbReference type="InterPro" id="IPR034164">
    <property type="entry name" value="Pepsin-like_dom"/>
</dbReference>
<comment type="similarity">
    <text evidence="1 8">Belongs to the peptidase A1 family.</text>
</comment>
<evidence type="ECO:0000313" key="12">
    <source>
        <dbReference type="EMBL" id="OAO17909.1"/>
    </source>
</evidence>
<dbReference type="STRING" id="478820.A0A196SQ37"/>
<keyword evidence="6" id="KW-0865">Zymogen</keyword>
<dbReference type="OrthoDB" id="771136at2759"/>
<keyword evidence="5 8" id="KW-0378">Hydrolase</keyword>
<dbReference type="PRINTS" id="PR00792">
    <property type="entry name" value="PEPSIN"/>
</dbReference>
<feature type="domain" description="Peptidase A1" evidence="11">
    <location>
        <begin position="34"/>
        <end position="388"/>
    </location>
</feature>
<dbReference type="EMBL" id="LXWW01000013">
    <property type="protein sequence ID" value="OAO17909.1"/>
    <property type="molecule type" value="Genomic_DNA"/>
</dbReference>
<dbReference type="PANTHER" id="PTHR47965:SF12">
    <property type="entry name" value="ASPARTIC PROTEINASE 3-RELATED"/>
    <property type="match status" value="1"/>
</dbReference>
<dbReference type="InterPro" id="IPR033121">
    <property type="entry name" value="PEPTIDASE_A1"/>
</dbReference>
<dbReference type="AlphaFoldDB" id="A0A196SQ37"/>
<keyword evidence="9" id="KW-1133">Transmembrane helix</keyword>
<dbReference type="Proteomes" id="UP000078348">
    <property type="component" value="Unassembled WGS sequence"/>
</dbReference>
<name>A0A196SQ37_BLAHN</name>
<dbReference type="Gene3D" id="2.40.70.10">
    <property type="entry name" value="Acid Proteases"/>
    <property type="match status" value="2"/>
</dbReference>
<keyword evidence="13" id="KW-1185">Reference proteome</keyword>
<evidence type="ECO:0000256" key="1">
    <source>
        <dbReference type="ARBA" id="ARBA00007447"/>
    </source>
</evidence>
<dbReference type="CDD" id="cd05471">
    <property type="entry name" value="pepsin_like"/>
    <property type="match status" value="1"/>
</dbReference>
<feature type="active site" evidence="7">
    <location>
        <position position="270"/>
    </location>
</feature>
<evidence type="ECO:0000256" key="3">
    <source>
        <dbReference type="ARBA" id="ARBA00022729"/>
    </source>
</evidence>
<proteinExistence type="inferred from homology"/>
<protein>
    <submittedName>
        <fullName evidence="12">Aspartyl protease</fullName>
    </submittedName>
</protein>
<evidence type="ECO:0000256" key="6">
    <source>
        <dbReference type="ARBA" id="ARBA00023145"/>
    </source>
</evidence>
<organism evidence="12 13">
    <name type="scientific">Blastocystis sp. subtype 1 (strain ATCC 50177 / NandII)</name>
    <dbReference type="NCBI Taxonomy" id="478820"/>
    <lineage>
        <taxon>Eukaryota</taxon>
        <taxon>Sar</taxon>
        <taxon>Stramenopiles</taxon>
        <taxon>Bigyra</taxon>
        <taxon>Opalozoa</taxon>
        <taxon>Opalinata</taxon>
        <taxon>Blastocystidae</taxon>
        <taxon>Blastocystis</taxon>
    </lineage>
</organism>
<evidence type="ECO:0000256" key="7">
    <source>
        <dbReference type="PIRSR" id="PIRSR601461-1"/>
    </source>
</evidence>
<dbReference type="GO" id="GO:0006508">
    <property type="term" value="P:proteolysis"/>
    <property type="evidence" value="ECO:0007669"/>
    <property type="project" value="UniProtKB-KW"/>
</dbReference>
<keyword evidence="3 10" id="KW-0732">Signal</keyword>
<feature type="chain" id="PRO_5008274745" evidence="10">
    <location>
        <begin position="21"/>
        <end position="448"/>
    </location>
</feature>
<dbReference type="PROSITE" id="PS51767">
    <property type="entry name" value="PEPTIDASE_A1"/>
    <property type="match status" value="1"/>
</dbReference>
<gene>
    <name evidence="12" type="ORF">AV274_0365</name>
</gene>